<name>A0A1I1R0B2_9RHOB</name>
<accession>A0A1I1R0B2</accession>
<dbReference type="Proteomes" id="UP000231644">
    <property type="component" value="Unassembled WGS sequence"/>
</dbReference>
<organism evidence="1 2">
    <name type="scientific">Pseudooceanicola nitratireducens</name>
    <dbReference type="NCBI Taxonomy" id="517719"/>
    <lineage>
        <taxon>Bacteria</taxon>
        <taxon>Pseudomonadati</taxon>
        <taxon>Pseudomonadota</taxon>
        <taxon>Alphaproteobacteria</taxon>
        <taxon>Rhodobacterales</taxon>
        <taxon>Paracoccaceae</taxon>
        <taxon>Pseudooceanicola</taxon>
    </lineage>
</organism>
<protein>
    <submittedName>
        <fullName evidence="1">Sulfotransferase family protein</fullName>
    </submittedName>
</protein>
<gene>
    <name evidence="1" type="ORF">SAMN05421762_3865</name>
</gene>
<proteinExistence type="predicted"/>
<dbReference type="Pfam" id="PF13469">
    <property type="entry name" value="Sulfotransfer_3"/>
    <property type="match status" value="1"/>
</dbReference>
<evidence type="ECO:0000313" key="1">
    <source>
        <dbReference type="EMBL" id="SFD27841.1"/>
    </source>
</evidence>
<keyword evidence="1" id="KW-0808">Transferase</keyword>
<dbReference type="STRING" id="517719.SAMN05421762_3865"/>
<dbReference type="RefSeq" id="WP_093490915.1">
    <property type="nucleotide sequence ID" value="NZ_FOLX01000008.1"/>
</dbReference>
<reference evidence="1 2" key="1">
    <citation type="submission" date="2016-10" db="EMBL/GenBank/DDBJ databases">
        <authorList>
            <person name="de Groot N.N."/>
        </authorList>
    </citation>
    <scope>NUCLEOTIDE SEQUENCE [LARGE SCALE GENOMIC DNA]</scope>
    <source>
        <strain evidence="1 2">DSM 29619</strain>
    </source>
</reference>
<evidence type="ECO:0000313" key="2">
    <source>
        <dbReference type="Proteomes" id="UP000231644"/>
    </source>
</evidence>
<dbReference type="EMBL" id="FOLX01000008">
    <property type="protein sequence ID" value="SFD27841.1"/>
    <property type="molecule type" value="Genomic_DNA"/>
</dbReference>
<dbReference type="AlphaFoldDB" id="A0A1I1R0B2"/>
<keyword evidence="2" id="KW-1185">Reference proteome</keyword>
<dbReference type="InterPro" id="IPR027417">
    <property type="entry name" value="P-loop_NTPase"/>
</dbReference>
<dbReference type="SUPFAM" id="SSF52540">
    <property type="entry name" value="P-loop containing nucleoside triphosphate hydrolases"/>
    <property type="match status" value="1"/>
</dbReference>
<sequence length="353" mass="39884">MAETDPAQWAHYSRVDKILHKVAFLHPGLQRVLGSMDQDIFAPKSLPAPAGEPVFITGLPRAGTTLLLEFLAGSGDFASFTYRHMPFVLAPILWEKLTGGSRKAGEKIERSHGDGMAVDFDSPEAFEEVAWIAFHGKDYIRGDHLVPMDQLPLDEEFSEFLTALSRRLAVTSGDRSRRYLSKNNANIGRLKTLPRIFPDAQILICLRDPVAQAASLQSQHELFLRMHKDDAFARNYMKWIGHFDFGETFKPIRFSDPLPQDGEFWLKYWIDAYSYARDAAGPNCHFFCYENLREHPVETLSGLADCLSISDKAGFIANQSQIRAPRHMPDEGPKTDLEAEALALYEDLRQRAL</sequence>
<dbReference type="GO" id="GO:0016740">
    <property type="term" value="F:transferase activity"/>
    <property type="evidence" value="ECO:0007669"/>
    <property type="project" value="UniProtKB-KW"/>
</dbReference>
<dbReference type="Gene3D" id="3.40.50.300">
    <property type="entry name" value="P-loop containing nucleotide triphosphate hydrolases"/>
    <property type="match status" value="1"/>
</dbReference>